<dbReference type="InterPro" id="IPR013243">
    <property type="entry name" value="SCA7_dom"/>
</dbReference>
<feature type="region of interest" description="Disordered" evidence="1">
    <location>
        <begin position="350"/>
        <end position="406"/>
    </location>
</feature>
<organism evidence="3 4">
    <name type="scientific">Trichoglossum hirsutum</name>
    <dbReference type="NCBI Taxonomy" id="265104"/>
    <lineage>
        <taxon>Eukaryota</taxon>
        <taxon>Fungi</taxon>
        <taxon>Dikarya</taxon>
        <taxon>Ascomycota</taxon>
        <taxon>Pezizomycotina</taxon>
        <taxon>Geoglossomycetes</taxon>
        <taxon>Geoglossales</taxon>
        <taxon>Geoglossaceae</taxon>
        <taxon>Trichoglossum</taxon>
    </lineage>
</organism>
<sequence length="406" mass="43528">MSDGSLTSTIKVKTAAPKPKSPGNWKNTELVGGDSKTHPPAVVSPGPIVLPLDDKDRETFPTGQPLNDGPDYVLCKHCRNPFLRRVVSKHTKICLRQKQEKAKKKKSEKEAAAREKEAKERAKDGGDAETKDAPNGKAAGDDVEGLDKVKGAKKSAVKASAKSTEEGPKKSKKRKADGDAEKAPKAKKKKEEPKPKVPKHKGPVDVEKQCGVPLPNGGLCARSLTCKSHSMGSKRAVPGRSLPYDMLLQAYQKKNQAKQQKAAIDANAPLQDDLDTNAGPVDSDEEKESIMAAIARSRPQPLEQRILVPTRRKYQYVRMKEMLSNALGGTRGGGFFSGGDMGVGNIFSPLGSHGGGVEPNGQYEGQANRKQSFISQSLAGGQSRPAFNMQGPPQRKLPTASSTAQA</sequence>
<reference evidence="3" key="1">
    <citation type="submission" date="2021-03" db="EMBL/GenBank/DDBJ databases">
        <title>Comparative genomics and phylogenomic investigation of the class Geoglossomycetes provide insights into ecological specialization and systematics.</title>
        <authorList>
            <person name="Melie T."/>
            <person name="Pirro S."/>
            <person name="Miller A.N."/>
            <person name="Quandt A."/>
        </authorList>
    </citation>
    <scope>NUCLEOTIDE SEQUENCE</scope>
    <source>
        <strain evidence="3">CAQ_001_2017</strain>
    </source>
</reference>
<feature type="compositionally biased region" description="Basic and acidic residues" evidence="1">
    <location>
        <begin position="176"/>
        <end position="195"/>
    </location>
</feature>
<protein>
    <recommendedName>
        <fullName evidence="2">SCA7 domain-containing protein</fullName>
    </recommendedName>
</protein>
<dbReference type="Gene3D" id="6.10.140.670">
    <property type="match status" value="1"/>
</dbReference>
<accession>A0A9P8LD91</accession>
<keyword evidence="4" id="KW-1185">Reference proteome</keyword>
<name>A0A9P8LD91_9PEZI</name>
<evidence type="ECO:0000313" key="3">
    <source>
        <dbReference type="EMBL" id="KAH0561955.1"/>
    </source>
</evidence>
<dbReference type="AlphaFoldDB" id="A0A9P8LD91"/>
<feature type="compositionally biased region" description="Polar residues" evidence="1">
    <location>
        <begin position="1"/>
        <end position="11"/>
    </location>
</feature>
<proteinExistence type="predicted"/>
<feature type="compositionally biased region" description="Polar residues" evidence="1">
    <location>
        <begin position="363"/>
        <end position="380"/>
    </location>
</feature>
<dbReference type="GO" id="GO:0006357">
    <property type="term" value="P:regulation of transcription by RNA polymerase II"/>
    <property type="evidence" value="ECO:0007669"/>
    <property type="project" value="TreeGrafter"/>
</dbReference>
<dbReference type="GO" id="GO:1904802">
    <property type="term" value="P:RITS complex assembly"/>
    <property type="evidence" value="ECO:0007669"/>
    <property type="project" value="TreeGrafter"/>
</dbReference>
<feature type="domain" description="SCA7" evidence="2">
    <location>
        <begin position="197"/>
        <end position="263"/>
    </location>
</feature>
<dbReference type="GO" id="GO:0000124">
    <property type="term" value="C:SAGA complex"/>
    <property type="evidence" value="ECO:0007669"/>
    <property type="project" value="InterPro"/>
</dbReference>
<evidence type="ECO:0000259" key="2">
    <source>
        <dbReference type="PROSITE" id="PS51505"/>
    </source>
</evidence>
<dbReference type="PANTHER" id="PTHR47805">
    <property type="entry name" value="SAGA-ASSOCIATED FACTOR 73"/>
    <property type="match status" value="1"/>
</dbReference>
<feature type="compositionally biased region" description="Basic and acidic residues" evidence="1">
    <location>
        <begin position="107"/>
        <end position="134"/>
    </location>
</feature>
<dbReference type="InterPro" id="IPR037804">
    <property type="entry name" value="SGF73"/>
</dbReference>
<evidence type="ECO:0000313" key="4">
    <source>
        <dbReference type="Proteomes" id="UP000750711"/>
    </source>
</evidence>
<dbReference type="EMBL" id="JAGHQM010000444">
    <property type="protein sequence ID" value="KAH0561955.1"/>
    <property type="molecule type" value="Genomic_DNA"/>
</dbReference>
<feature type="region of interest" description="Disordered" evidence="1">
    <location>
        <begin position="258"/>
        <end position="286"/>
    </location>
</feature>
<gene>
    <name evidence="3" type="ORF">GP486_003340</name>
</gene>
<dbReference type="PANTHER" id="PTHR47805:SF1">
    <property type="entry name" value="SAGA-ASSOCIATED FACTOR 73"/>
    <property type="match status" value="1"/>
</dbReference>
<feature type="region of interest" description="Disordered" evidence="1">
    <location>
        <begin position="1"/>
        <end position="70"/>
    </location>
</feature>
<dbReference type="Pfam" id="PF08313">
    <property type="entry name" value="SCA7"/>
    <property type="match status" value="1"/>
</dbReference>
<evidence type="ECO:0000256" key="1">
    <source>
        <dbReference type="SAM" id="MobiDB-lite"/>
    </source>
</evidence>
<dbReference type="PROSITE" id="PS51505">
    <property type="entry name" value="SCA7"/>
    <property type="match status" value="1"/>
</dbReference>
<feature type="compositionally biased region" description="Basic residues" evidence="1">
    <location>
        <begin position="95"/>
        <end position="106"/>
    </location>
</feature>
<dbReference type="GO" id="GO:0031048">
    <property type="term" value="P:regulatory ncRNA-mediated heterochromatin formation"/>
    <property type="evidence" value="ECO:0007669"/>
    <property type="project" value="TreeGrafter"/>
</dbReference>
<feature type="region of interest" description="Disordered" evidence="1">
    <location>
        <begin position="95"/>
        <end position="214"/>
    </location>
</feature>
<dbReference type="Proteomes" id="UP000750711">
    <property type="component" value="Unassembled WGS sequence"/>
</dbReference>
<comment type="caution">
    <text evidence="3">The sequence shown here is derived from an EMBL/GenBank/DDBJ whole genome shotgun (WGS) entry which is preliminary data.</text>
</comment>